<feature type="transmembrane region" description="Helical" evidence="1">
    <location>
        <begin position="127"/>
        <end position="144"/>
    </location>
</feature>
<feature type="transmembrane region" description="Helical" evidence="1">
    <location>
        <begin position="229"/>
        <end position="249"/>
    </location>
</feature>
<keyword evidence="1" id="KW-0812">Transmembrane</keyword>
<accession>A0AAU7C1R3</accession>
<feature type="transmembrane region" description="Helical" evidence="1">
    <location>
        <begin position="101"/>
        <end position="120"/>
    </location>
</feature>
<evidence type="ECO:0008006" key="3">
    <source>
        <dbReference type="Google" id="ProtNLM"/>
    </source>
</evidence>
<reference evidence="2" key="1">
    <citation type="submission" date="2024-04" db="EMBL/GenBank/DDBJ databases">
        <title>Limosilactobacillus allomucosae sp. nov., a novel species isolated from wild boar faecal samples as a potential probiotics for domestic pigs.</title>
        <authorList>
            <person name="Chen B."/>
        </authorList>
    </citation>
    <scope>NUCLEOTIDE SEQUENCE</scope>
    <source>
        <strain evidence="2">WILCCON 0051</strain>
    </source>
</reference>
<name>A0AAU7C1R3_9LACO</name>
<feature type="transmembrane region" description="Helical" evidence="1">
    <location>
        <begin position="340"/>
        <end position="358"/>
    </location>
</feature>
<feature type="transmembrane region" description="Helical" evidence="1">
    <location>
        <begin position="200"/>
        <end position="217"/>
    </location>
</feature>
<keyword evidence="1" id="KW-0472">Membrane</keyword>
<keyword evidence="1" id="KW-1133">Transmembrane helix</keyword>
<organism evidence="2">
    <name type="scientific">Limosilactobacillus allomucosae</name>
    <dbReference type="NCBI Taxonomy" id="3142938"/>
    <lineage>
        <taxon>Bacteria</taxon>
        <taxon>Bacillati</taxon>
        <taxon>Bacillota</taxon>
        <taxon>Bacilli</taxon>
        <taxon>Lactobacillales</taxon>
        <taxon>Lactobacillaceae</taxon>
        <taxon>Limosilactobacillus</taxon>
    </lineage>
</organism>
<dbReference type="AlphaFoldDB" id="A0AAU7C1R3"/>
<feature type="transmembrane region" description="Helical" evidence="1">
    <location>
        <begin position="9"/>
        <end position="27"/>
    </location>
</feature>
<protein>
    <recommendedName>
        <fullName evidence="3">Membrane protein 6-pyruvoyl-tetrahydropterin synthase-related domain-containing protein</fullName>
    </recommendedName>
</protein>
<feature type="transmembrane region" description="Helical" evidence="1">
    <location>
        <begin position="279"/>
        <end position="299"/>
    </location>
</feature>
<dbReference type="KEGG" id="lalo:ABC765_08875"/>
<dbReference type="RefSeq" id="WP_347980278.1">
    <property type="nucleotide sequence ID" value="NZ_CP154878.1"/>
</dbReference>
<feature type="transmembrane region" description="Helical" evidence="1">
    <location>
        <begin position="306"/>
        <end position="328"/>
    </location>
</feature>
<dbReference type="EMBL" id="CP154878">
    <property type="protein sequence ID" value="XBG95165.1"/>
    <property type="molecule type" value="Genomic_DNA"/>
</dbReference>
<feature type="transmembrane region" description="Helical" evidence="1">
    <location>
        <begin position="370"/>
        <end position="390"/>
    </location>
</feature>
<sequence length="563" mass="64601">MGSSLKRKIITGIVFFLFIMLWLFWLWKQLMIGTFVTGDSFFHASRIYEIRYAFLHHELPNFLNFQSFFGMGQAVNGMYPDISLWPLVLITLPLSFIKQIYAIRLMIIFLTLLVTYVSLVGRRVSKINSLLASIIYVTSGYSLYQSVVELQPGTAIIYCFSFPIFFCAEEIIESKSVDRLLILKTALLLAIILYSHLLSVISLIIIISLVLLYNFFINGNDIKYSIINSMLASAVSFLFALPILFRYFIISKSDISAPFSQGNITSESLIELFQMPYGWAARTTLPAISLFLIFLTIFLRSNNKKILNYLSIESLLMLLCTNLFPWAIFNKVPIVNNLQFTPWRFGIWLGIIPLIAFLKNFNNQKILWKLLIVFASLSVFACLQFITDFYSNNQQVLTLQLYKNKQGKNQVAGDDLDKVILTRDYTPKRSNIKGNDNRVTHLTSSLAFSPHVFTKEAQAKITKESFNNGIKMTIDDPIEGKISLPMYCYRSINYRVKINGEGIPYTTDKKGYLQLTSDLNLKKNDVITITVKNPKIYMYLVFLSLGLYVIGLIYFFISKVRIL</sequence>
<evidence type="ECO:0000313" key="2">
    <source>
        <dbReference type="EMBL" id="XBG95165.1"/>
    </source>
</evidence>
<evidence type="ECO:0000256" key="1">
    <source>
        <dbReference type="SAM" id="Phobius"/>
    </source>
</evidence>
<feature type="transmembrane region" description="Helical" evidence="1">
    <location>
        <begin position="536"/>
        <end position="557"/>
    </location>
</feature>
<proteinExistence type="predicted"/>
<gene>
    <name evidence="2" type="ORF">ABC765_08875</name>
</gene>